<gene>
    <name evidence="1" type="ORF">HPB47_007603</name>
</gene>
<organism evidence="1 2">
    <name type="scientific">Ixodes persulcatus</name>
    <name type="common">Taiga tick</name>
    <dbReference type="NCBI Taxonomy" id="34615"/>
    <lineage>
        <taxon>Eukaryota</taxon>
        <taxon>Metazoa</taxon>
        <taxon>Ecdysozoa</taxon>
        <taxon>Arthropoda</taxon>
        <taxon>Chelicerata</taxon>
        <taxon>Arachnida</taxon>
        <taxon>Acari</taxon>
        <taxon>Parasitiformes</taxon>
        <taxon>Ixodida</taxon>
        <taxon>Ixodoidea</taxon>
        <taxon>Ixodidae</taxon>
        <taxon>Ixodinae</taxon>
        <taxon>Ixodes</taxon>
    </lineage>
</organism>
<evidence type="ECO:0000313" key="1">
    <source>
        <dbReference type="EMBL" id="KAG0415233.1"/>
    </source>
</evidence>
<dbReference type="Proteomes" id="UP000805193">
    <property type="component" value="Unassembled WGS sequence"/>
</dbReference>
<protein>
    <submittedName>
        <fullName evidence="1">Uncharacterized protein</fullName>
    </submittedName>
</protein>
<name>A0AC60P6Y6_IXOPE</name>
<keyword evidence="2" id="KW-1185">Reference proteome</keyword>
<evidence type="ECO:0000313" key="2">
    <source>
        <dbReference type="Proteomes" id="UP000805193"/>
    </source>
</evidence>
<sequence>MAKTAPDNFVNGCLHSQFRGNQATEHGRIYEPVARAAFCKETGREVTLCGTTVSATHPFLSASPDGLVGHDSILEIKCPRTDNCKVYISEAKHYDVKVVKSGDKEHYFLAKNGKNGYYFQVQFTMFCTERTRCFFYVWSRLKTVQFEVDYDPDFVIAHITRFSDFYFQHYLPRLVDAVHDCTVILSDEYRTLANMN</sequence>
<reference evidence="1 2" key="1">
    <citation type="journal article" date="2020" name="Cell">
        <title>Large-Scale Comparative Analyses of Tick Genomes Elucidate Their Genetic Diversity and Vector Capacities.</title>
        <authorList>
            <consortium name="Tick Genome and Microbiome Consortium (TIGMIC)"/>
            <person name="Jia N."/>
            <person name="Wang J."/>
            <person name="Shi W."/>
            <person name="Du L."/>
            <person name="Sun Y."/>
            <person name="Zhan W."/>
            <person name="Jiang J.F."/>
            <person name="Wang Q."/>
            <person name="Zhang B."/>
            <person name="Ji P."/>
            <person name="Bell-Sakyi L."/>
            <person name="Cui X.M."/>
            <person name="Yuan T.T."/>
            <person name="Jiang B.G."/>
            <person name="Yang W.F."/>
            <person name="Lam T.T."/>
            <person name="Chang Q.C."/>
            <person name="Ding S.J."/>
            <person name="Wang X.J."/>
            <person name="Zhu J.G."/>
            <person name="Ruan X.D."/>
            <person name="Zhao L."/>
            <person name="Wei J.T."/>
            <person name="Ye R.Z."/>
            <person name="Que T.C."/>
            <person name="Du C.H."/>
            <person name="Zhou Y.H."/>
            <person name="Cheng J.X."/>
            <person name="Dai P.F."/>
            <person name="Guo W.B."/>
            <person name="Han X.H."/>
            <person name="Huang E.J."/>
            <person name="Li L.F."/>
            <person name="Wei W."/>
            <person name="Gao Y.C."/>
            <person name="Liu J.Z."/>
            <person name="Shao H.Z."/>
            <person name="Wang X."/>
            <person name="Wang C.C."/>
            <person name="Yang T.C."/>
            <person name="Huo Q.B."/>
            <person name="Li W."/>
            <person name="Chen H.Y."/>
            <person name="Chen S.E."/>
            <person name="Zhou L.G."/>
            <person name="Ni X.B."/>
            <person name="Tian J.H."/>
            <person name="Sheng Y."/>
            <person name="Liu T."/>
            <person name="Pan Y.S."/>
            <person name="Xia L.Y."/>
            <person name="Li J."/>
            <person name="Zhao F."/>
            <person name="Cao W.C."/>
        </authorList>
    </citation>
    <scope>NUCLEOTIDE SEQUENCE [LARGE SCALE GENOMIC DNA]</scope>
    <source>
        <strain evidence="1">Iper-2018</strain>
    </source>
</reference>
<accession>A0AC60P6Y6</accession>
<dbReference type="EMBL" id="JABSTQ010011095">
    <property type="protein sequence ID" value="KAG0415233.1"/>
    <property type="molecule type" value="Genomic_DNA"/>
</dbReference>
<proteinExistence type="predicted"/>
<comment type="caution">
    <text evidence="1">The sequence shown here is derived from an EMBL/GenBank/DDBJ whole genome shotgun (WGS) entry which is preliminary data.</text>
</comment>